<dbReference type="InterPro" id="IPR012338">
    <property type="entry name" value="Beta-lactam/transpept-like"/>
</dbReference>
<proteinExistence type="predicted"/>
<dbReference type="Proteomes" id="UP000035034">
    <property type="component" value="Unassembled WGS sequence"/>
</dbReference>
<gene>
    <name evidence="2" type="ORF">GOEFS_013_00030</name>
</gene>
<dbReference type="InterPro" id="IPR050789">
    <property type="entry name" value="Diverse_Enzym_Activities"/>
</dbReference>
<evidence type="ECO:0000313" key="2">
    <source>
        <dbReference type="EMBL" id="GAB16739.1"/>
    </source>
</evidence>
<name>H0QV88_9ACTN</name>
<evidence type="ECO:0000259" key="1">
    <source>
        <dbReference type="Pfam" id="PF00144"/>
    </source>
</evidence>
<dbReference type="SUPFAM" id="SSF56601">
    <property type="entry name" value="beta-lactamase/transpeptidase-like"/>
    <property type="match status" value="1"/>
</dbReference>
<comment type="caution">
    <text evidence="2">The sequence shown here is derived from an EMBL/GenBank/DDBJ whole genome shotgun (WGS) entry which is preliminary data.</text>
</comment>
<dbReference type="eggNOG" id="COG1680">
    <property type="taxonomic scope" value="Bacteria"/>
</dbReference>
<dbReference type="PANTHER" id="PTHR43283">
    <property type="entry name" value="BETA-LACTAMASE-RELATED"/>
    <property type="match status" value="1"/>
</dbReference>
<dbReference type="EMBL" id="BAEH01000013">
    <property type="protein sequence ID" value="GAB16739.1"/>
    <property type="molecule type" value="Genomic_DNA"/>
</dbReference>
<dbReference type="Gene3D" id="3.40.710.10">
    <property type="entry name" value="DD-peptidase/beta-lactamase superfamily"/>
    <property type="match status" value="1"/>
</dbReference>
<dbReference type="STRING" id="1077974.GOEFS_013_00030"/>
<dbReference type="AlphaFoldDB" id="H0QV88"/>
<sequence length="311" mass="33622">MTVLHLLIERGDLALDARVCDYLPDYTSHGKHRTTIDHVLTHSAGVPIALGVRPDLRRSEDSEYTRQMLAALRPVYRPGLLHMYHALTWGPLVREIVSAATGRSIRDILADDILDPLGFSWTNYGVAPGDVDKVAPSYVTGPPPPAAIEAAFTRVVGGTMAKTIQRSNTPAFLTGVVPSSNTVSTAFELSRFAELLRRGGELNGVRVLSAPTLDAARRQRRRLRPDIATGGRPLRWGTGYMLGSTNYGPFGRNAPEAFGHTGLTDIAMWADPQRELAVAVVSSGKPGSHPEAKRYPAVLDAINSAFPPTSV</sequence>
<dbReference type="PANTHER" id="PTHR43283:SF3">
    <property type="entry name" value="BETA-LACTAMASE FAMILY PROTEIN (AFU_ORTHOLOGUE AFUA_5G07500)"/>
    <property type="match status" value="1"/>
</dbReference>
<keyword evidence="3" id="KW-1185">Reference proteome</keyword>
<evidence type="ECO:0000313" key="3">
    <source>
        <dbReference type="Proteomes" id="UP000035034"/>
    </source>
</evidence>
<organism evidence="2 3">
    <name type="scientific">Gordonia effusa NBRC 100432</name>
    <dbReference type="NCBI Taxonomy" id="1077974"/>
    <lineage>
        <taxon>Bacteria</taxon>
        <taxon>Bacillati</taxon>
        <taxon>Actinomycetota</taxon>
        <taxon>Actinomycetes</taxon>
        <taxon>Mycobacteriales</taxon>
        <taxon>Gordoniaceae</taxon>
        <taxon>Gordonia</taxon>
    </lineage>
</organism>
<dbReference type="InterPro" id="IPR001466">
    <property type="entry name" value="Beta-lactam-related"/>
</dbReference>
<protein>
    <submittedName>
        <fullName evidence="2">Putative esterase</fullName>
    </submittedName>
</protein>
<reference evidence="2 3" key="1">
    <citation type="submission" date="2011-12" db="EMBL/GenBank/DDBJ databases">
        <title>Whole genome shotgun sequence of Gordonia effusa NBRC 100432.</title>
        <authorList>
            <person name="Yoshida I."/>
            <person name="Takarada H."/>
            <person name="Hosoyama A."/>
            <person name="Tsuchikane K."/>
            <person name="Katsumata H."/>
            <person name="Yamazaki S."/>
            <person name="Fujita N."/>
        </authorList>
    </citation>
    <scope>NUCLEOTIDE SEQUENCE [LARGE SCALE GENOMIC DNA]</scope>
    <source>
        <strain evidence="2 3">NBRC 100432</strain>
    </source>
</reference>
<dbReference type="Pfam" id="PF00144">
    <property type="entry name" value="Beta-lactamase"/>
    <property type="match status" value="1"/>
</dbReference>
<feature type="domain" description="Beta-lactamase-related" evidence="1">
    <location>
        <begin position="2"/>
        <end position="301"/>
    </location>
</feature>
<accession>H0QV88</accession>